<name>A0A1I7A877_9GAMM</name>
<feature type="domain" description="Transposase putative helix-turn-helix" evidence="1">
    <location>
        <begin position="1"/>
        <end position="46"/>
    </location>
</feature>
<dbReference type="AlphaFoldDB" id="A0A1I7A877"/>
<dbReference type="InterPro" id="IPR021027">
    <property type="entry name" value="Transposase_put_HTH"/>
</dbReference>
<accession>A0A1I7A877</accession>
<gene>
    <name evidence="2" type="ORF">SAMN04487956_11591</name>
</gene>
<evidence type="ECO:0000259" key="1">
    <source>
        <dbReference type="Pfam" id="PF12323"/>
    </source>
</evidence>
<sequence length="146" mass="17210">MTKRAYKYRFYPTPEQEQLLARTFGCVRFVYNAVLRYRTDAFQQRQEKIGFTAANAELSRMKKAEDTAFLSEVSSVPLQQCLRHQQTAFKNFFEGRSRYPAFKSKRHRQSAEFTRSAFTYRDGKLFLAKCKAPLAIRWSRDLPSEP</sequence>
<evidence type="ECO:0000313" key="3">
    <source>
        <dbReference type="Proteomes" id="UP000199594"/>
    </source>
</evidence>
<reference evidence="2 3" key="1">
    <citation type="submission" date="2016-10" db="EMBL/GenBank/DDBJ databases">
        <authorList>
            <person name="de Groot N.N."/>
        </authorList>
    </citation>
    <scope>NUCLEOTIDE SEQUENCE [LARGE SCALE GENOMIC DNA]</scope>
    <source>
        <strain evidence="2 3">CGMCC 1.6493</strain>
    </source>
</reference>
<dbReference type="OrthoDB" id="6917293at2"/>
<feature type="non-terminal residue" evidence="2">
    <location>
        <position position="146"/>
    </location>
</feature>
<proteinExistence type="predicted"/>
<dbReference type="EMBL" id="FPAQ01000015">
    <property type="protein sequence ID" value="SFT71060.1"/>
    <property type="molecule type" value="Genomic_DNA"/>
</dbReference>
<dbReference type="RefSeq" id="WP_139233913.1">
    <property type="nucleotide sequence ID" value="NZ_FPAQ01000015.1"/>
</dbReference>
<dbReference type="Pfam" id="PF12323">
    <property type="entry name" value="HTH_OrfB_IS605"/>
    <property type="match status" value="1"/>
</dbReference>
<dbReference type="NCBIfam" id="NF040570">
    <property type="entry name" value="guided_TnpB"/>
    <property type="match status" value="1"/>
</dbReference>
<organism evidence="2 3">
    <name type="scientific">Halomonas saccharevitans</name>
    <dbReference type="NCBI Taxonomy" id="416872"/>
    <lineage>
        <taxon>Bacteria</taxon>
        <taxon>Pseudomonadati</taxon>
        <taxon>Pseudomonadota</taxon>
        <taxon>Gammaproteobacteria</taxon>
        <taxon>Oceanospirillales</taxon>
        <taxon>Halomonadaceae</taxon>
        <taxon>Halomonas</taxon>
    </lineage>
</organism>
<evidence type="ECO:0000313" key="2">
    <source>
        <dbReference type="EMBL" id="SFT71060.1"/>
    </source>
</evidence>
<dbReference type="Proteomes" id="UP000199594">
    <property type="component" value="Unassembled WGS sequence"/>
</dbReference>
<protein>
    <submittedName>
        <fullName evidence="2">Helix-turn-helix domain-containing protein</fullName>
    </submittedName>
</protein>